<evidence type="ECO:0000256" key="3">
    <source>
        <dbReference type="ARBA" id="ARBA00022840"/>
    </source>
</evidence>
<dbReference type="NCBIfam" id="TIGR01613">
    <property type="entry name" value="primase_Cterm"/>
    <property type="match status" value="1"/>
</dbReference>
<dbReference type="PANTHER" id="PTHR35372">
    <property type="entry name" value="ATP BINDING PROTEIN-RELATED"/>
    <property type="match status" value="1"/>
</dbReference>
<sequence length="586" mass="67935">MGENEKYTTDVEWVKDQHKFLKIGIEKTADAIKIEEKKDRKNIDIWLDIINKTTGEVTGQKLIHKNVAAVLIEDFNFITIGETRLDILYYKDGQYIKGGDLLIANEVQKMTENRVKNYDILEVIGQIKRRTYKDRSVLTQTPKEMMCVNNGILNIITLKLIPHNPELIFTQKIPHDFKPGEDCKKIKTFLGELLKEDDLKTVQEYTGYLLWREDIFKKAVICVGEKDTGKTTFNKLIVNFVGEQNTSGESLHRIISDKFSAENLYNKLLNIYDDLSFKDIDDTGAFKIITGNGWVSGEKKFGDRFRFRNYAKLMFNTNKISSVEDSDDEAYFGRWIILFFNNVFNGENVKRNVIEDITTPKEMAGFLNWGLIGLKRLFDNNGFSYPYTAEDNKRMMEKDSSSISAFAQDFLIVQPTAWISKEDLYNVYSEYVNMFGGARVTKEKFGRDLPKKEKFIIEGRMDTTIKKSITGWLNIGFTTNKAFNTFLQVISIKNKIKYIPKIIIHFTYYYSRHMIIEKALKALLFYKGGKLIPDEEQKKQKEEDKKKKISVARQKEIAEIDKLGETEVKDEQVLSEEEAQKAQDKA</sequence>
<evidence type="ECO:0000256" key="2">
    <source>
        <dbReference type="ARBA" id="ARBA00022801"/>
    </source>
</evidence>
<protein>
    <recommendedName>
        <fullName evidence="4">SF3 helicase domain-containing protein</fullName>
    </recommendedName>
</protein>
<comment type="caution">
    <text evidence="5">The sequence shown here is derived from an EMBL/GenBank/DDBJ whole genome shotgun (WGS) entry which is preliminary data.</text>
</comment>
<dbReference type="InterPro" id="IPR014015">
    <property type="entry name" value="Helicase_SF3_DNA-vir"/>
</dbReference>
<dbReference type="InterPro" id="IPR006500">
    <property type="entry name" value="Helicase_put_C_phage/plasmid"/>
</dbReference>
<dbReference type="InterPro" id="IPR051620">
    <property type="entry name" value="ORF904-like_C"/>
</dbReference>
<evidence type="ECO:0000256" key="1">
    <source>
        <dbReference type="ARBA" id="ARBA00022741"/>
    </source>
</evidence>
<accession>A0A0F9GIH8</accession>
<dbReference type="InterPro" id="IPR027417">
    <property type="entry name" value="P-loop_NTPase"/>
</dbReference>
<dbReference type="InterPro" id="IPR014818">
    <property type="entry name" value="Phage/plasmid_primase_P4_C"/>
</dbReference>
<dbReference type="Gene3D" id="3.40.50.300">
    <property type="entry name" value="P-loop containing nucleotide triphosphate hydrolases"/>
    <property type="match status" value="1"/>
</dbReference>
<gene>
    <name evidence="5" type="ORF">LCGC14_2179850</name>
</gene>
<evidence type="ECO:0000259" key="4">
    <source>
        <dbReference type="PROSITE" id="PS51206"/>
    </source>
</evidence>
<dbReference type="InterPro" id="IPR045455">
    <property type="entry name" value="NrS-1_pol-like_helicase"/>
</dbReference>
<evidence type="ECO:0000313" key="5">
    <source>
        <dbReference type="EMBL" id="KKL62967.1"/>
    </source>
</evidence>
<feature type="domain" description="SF3 helicase" evidence="4">
    <location>
        <begin position="197"/>
        <end position="353"/>
    </location>
</feature>
<reference evidence="5" key="1">
    <citation type="journal article" date="2015" name="Nature">
        <title>Complex archaea that bridge the gap between prokaryotes and eukaryotes.</title>
        <authorList>
            <person name="Spang A."/>
            <person name="Saw J.H."/>
            <person name="Jorgensen S.L."/>
            <person name="Zaremba-Niedzwiedzka K."/>
            <person name="Martijn J."/>
            <person name="Lind A.E."/>
            <person name="van Eijk R."/>
            <person name="Schleper C."/>
            <person name="Guy L."/>
            <person name="Ettema T.J."/>
        </authorList>
    </citation>
    <scope>NUCLEOTIDE SEQUENCE</scope>
</reference>
<dbReference type="SUPFAM" id="SSF52540">
    <property type="entry name" value="P-loop containing nucleoside triphosphate hydrolases"/>
    <property type="match status" value="1"/>
</dbReference>
<feature type="non-terminal residue" evidence="5">
    <location>
        <position position="586"/>
    </location>
</feature>
<dbReference type="EMBL" id="LAZR01028322">
    <property type="protein sequence ID" value="KKL62967.1"/>
    <property type="molecule type" value="Genomic_DNA"/>
</dbReference>
<dbReference type="SMART" id="SM00885">
    <property type="entry name" value="D5_N"/>
    <property type="match status" value="1"/>
</dbReference>
<dbReference type="GO" id="GO:0005524">
    <property type="term" value="F:ATP binding"/>
    <property type="evidence" value="ECO:0007669"/>
    <property type="project" value="UniProtKB-KW"/>
</dbReference>
<dbReference type="GO" id="GO:0016787">
    <property type="term" value="F:hydrolase activity"/>
    <property type="evidence" value="ECO:0007669"/>
    <property type="project" value="UniProtKB-KW"/>
</dbReference>
<dbReference type="Pfam" id="PF19263">
    <property type="entry name" value="DUF5906"/>
    <property type="match status" value="1"/>
</dbReference>
<keyword evidence="3" id="KW-0067">ATP-binding</keyword>
<proteinExistence type="predicted"/>
<organism evidence="5">
    <name type="scientific">marine sediment metagenome</name>
    <dbReference type="NCBI Taxonomy" id="412755"/>
    <lineage>
        <taxon>unclassified sequences</taxon>
        <taxon>metagenomes</taxon>
        <taxon>ecological metagenomes</taxon>
    </lineage>
</organism>
<dbReference type="Pfam" id="PF08706">
    <property type="entry name" value="D5_N"/>
    <property type="match status" value="1"/>
</dbReference>
<dbReference type="AlphaFoldDB" id="A0A0F9GIH8"/>
<name>A0A0F9GIH8_9ZZZZ</name>
<keyword evidence="1" id="KW-0547">Nucleotide-binding</keyword>
<keyword evidence="2" id="KW-0378">Hydrolase</keyword>
<dbReference type="PANTHER" id="PTHR35372:SF2">
    <property type="entry name" value="SF3 HELICASE DOMAIN-CONTAINING PROTEIN"/>
    <property type="match status" value="1"/>
</dbReference>
<dbReference type="PROSITE" id="PS51206">
    <property type="entry name" value="SF3_HELICASE_1"/>
    <property type="match status" value="1"/>
</dbReference>